<evidence type="ECO:0000313" key="15">
    <source>
        <dbReference type="Proteomes" id="UP000282613"/>
    </source>
</evidence>
<dbReference type="AlphaFoldDB" id="A0A0R3W654"/>
<dbReference type="OrthoDB" id="422368at2759"/>
<dbReference type="WBParaSite" id="TASK_0000565201-mRNA-1">
    <property type="protein sequence ID" value="TASK_0000565201-mRNA-1"/>
    <property type="gene ID" value="TASK_0000565201"/>
</dbReference>
<evidence type="ECO:0000313" key="14">
    <source>
        <dbReference type="EMBL" id="VDK35408.1"/>
    </source>
</evidence>
<comment type="subcellular location">
    <subcellularLocation>
        <location evidence="1">Endoplasmic reticulum</location>
    </subcellularLocation>
</comment>
<dbReference type="GO" id="GO:0006004">
    <property type="term" value="P:fucose metabolic process"/>
    <property type="evidence" value="ECO:0007669"/>
    <property type="project" value="UniProtKB-KW"/>
</dbReference>
<keyword evidence="7" id="KW-0119">Carbohydrate metabolism</keyword>
<evidence type="ECO:0000256" key="13">
    <source>
        <dbReference type="SAM" id="SignalP"/>
    </source>
</evidence>
<protein>
    <recommendedName>
        <fullName evidence="9">GDP-fucose protein O-fucosyltransferase 2</fullName>
        <ecNumber evidence="3">2.4.1.221</ecNumber>
    </recommendedName>
    <alternativeName>
        <fullName evidence="10">Peptide-O-fucosyltransferase 2</fullName>
    </alternativeName>
</protein>
<accession>A0A0R3W654</accession>
<dbReference type="Proteomes" id="UP000282613">
    <property type="component" value="Unassembled WGS sequence"/>
</dbReference>
<dbReference type="STRING" id="60517.A0A0R3W654"/>
<evidence type="ECO:0000313" key="16">
    <source>
        <dbReference type="WBParaSite" id="TASK_0000565201-mRNA-1"/>
    </source>
</evidence>
<evidence type="ECO:0000256" key="7">
    <source>
        <dbReference type="ARBA" id="ARBA00023277"/>
    </source>
</evidence>
<comment type="catalytic activity">
    <reaction evidence="12">
        <text>L-seryl-[protein] + GDP-beta-L-fucose = 3-O-(alpha-L-fucosyl)-L-seryl-[protein] + GDP + H(+)</text>
        <dbReference type="Rhea" id="RHEA:63644"/>
        <dbReference type="Rhea" id="RHEA-COMP:9863"/>
        <dbReference type="Rhea" id="RHEA-COMP:17914"/>
        <dbReference type="ChEBI" id="CHEBI:15378"/>
        <dbReference type="ChEBI" id="CHEBI:29999"/>
        <dbReference type="ChEBI" id="CHEBI:57273"/>
        <dbReference type="ChEBI" id="CHEBI:58189"/>
        <dbReference type="ChEBI" id="CHEBI:189632"/>
        <dbReference type="EC" id="2.4.1.221"/>
    </reaction>
    <physiologicalReaction direction="left-to-right" evidence="12">
        <dbReference type="Rhea" id="RHEA:63645"/>
    </physiologicalReaction>
</comment>
<dbReference type="InterPro" id="IPR019378">
    <property type="entry name" value="GDP-Fuc_O-FucTrfase"/>
</dbReference>
<dbReference type="Gene3D" id="3.40.50.11350">
    <property type="match status" value="1"/>
</dbReference>
<reference evidence="14 15" key="2">
    <citation type="submission" date="2018-11" db="EMBL/GenBank/DDBJ databases">
        <authorList>
            <consortium name="Pathogen Informatics"/>
        </authorList>
    </citation>
    <scope>NUCLEOTIDE SEQUENCE [LARGE SCALE GENOMIC DNA]</scope>
</reference>
<dbReference type="InterPro" id="IPR045130">
    <property type="entry name" value="OFUT2-like"/>
</dbReference>
<keyword evidence="15" id="KW-1185">Reference proteome</keyword>
<dbReference type="EC" id="2.4.1.221" evidence="3"/>
<evidence type="ECO:0000256" key="11">
    <source>
        <dbReference type="ARBA" id="ARBA00047273"/>
    </source>
</evidence>
<evidence type="ECO:0000256" key="8">
    <source>
        <dbReference type="ARBA" id="ARBA00025803"/>
    </source>
</evidence>
<dbReference type="PANTHER" id="PTHR13398">
    <property type="entry name" value="GDP-FUCOSE PROTEIN O-FUCOSYLTRANSFERASE 2"/>
    <property type="match status" value="1"/>
</dbReference>
<dbReference type="GO" id="GO:0005783">
    <property type="term" value="C:endoplasmic reticulum"/>
    <property type="evidence" value="ECO:0007669"/>
    <property type="project" value="UniProtKB-SubCell"/>
</dbReference>
<evidence type="ECO:0000256" key="12">
    <source>
        <dbReference type="ARBA" id="ARBA00048647"/>
    </source>
</evidence>
<keyword evidence="6" id="KW-0294">Fucose metabolism</keyword>
<evidence type="ECO:0000256" key="1">
    <source>
        <dbReference type="ARBA" id="ARBA00004240"/>
    </source>
</evidence>
<reference evidence="16" key="1">
    <citation type="submission" date="2017-02" db="UniProtKB">
        <authorList>
            <consortium name="WormBaseParasite"/>
        </authorList>
    </citation>
    <scope>IDENTIFICATION</scope>
</reference>
<sequence length="515" mass="59156">MRSCVIVLWDVLFFSLFVPLLCSPFNRKYLIYTVNENEGFNLRRDVYVRVANLIRVLRDSSQYPLNDLNGANFRNYDWTLVLPPWSQTFHWRRQTSSAYRAQPWSAFFNVEFLNLFVPVIEYDEFLQQGTVSRSLKSCFRCMITSLLCLHFLVAAVGARKAPLDVAFLVKQFDLEQTQRGIRLEAPKVLFDANGYAHFMCEGDQIISNIMRTPDNVTYVYFDTATNESALVTDAFYCLHGALYAVELAGFLSRYIEEHPETTFICIGEAENLINGVWSEWSQQYWTARRSMVFARRLISLGDNFRHAVLNSEDYKDRTVPPPSWLYQPWPRSPARGGPYLGLHWRRGDFPHSSSPLTVATQTLQAIQRRAEEVRLPTGQTLPIFLATDADSEDIIQLEQLLSPHKVYRFTPEVSKNNILLPGDLAIIDQWICAHARLFVGSVPSTFTFRIAEEREIMNFPAALTFNSLCSNEDADVVMLEDRRVPSDCEGLTPWSIVLEPRYTINTSTALVKTEL</sequence>
<keyword evidence="4" id="KW-0808">Transferase</keyword>
<evidence type="ECO:0000256" key="5">
    <source>
        <dbReference type="ARBA" id="ARBA00022824"/>
    </source>
</evidence>
<comment type="pathway">
    <text evidence="2">Protein modification; protein glycosylation.</text>
</comment>
<dbReference type="Gene3D" id="3.40.50.11340">
    <property type="match status" value="1"/>
</dbReference>
<proteinExistence type="inferred from homology"/>
<dbReference type="PANTHER" id="PTHR13398:SF0">
    <property type="entry name" value="GDP-FUCOSE PROTEIN O-FUCOSYLTRANSFERASE 2"/>
    <property type="match status" value="1"/>
</dbReference>
<keyword evidence="13" id="KW-0732">Signal</keyword>
<evidence type="ECO:0000256" key="6">
    <source>
        <dbReference type="ARBA" id="ARBA00023253"/>
    </source>
</evidence>
<evidence type="ECO:0000256" key="2">
    <source>
        <dbReference type="ARBA" id="ARBA00004922"/>
    </source>
</evidence>
<name>A0A0R3W654_TAEAS</name>
<evidence type="ECO:0000256" key="4">
    <source>
        <dbReference type="ARBA" id="ARBA00022679"/>
    </source>
</evidence>
<evidence type="ECO:0000256" key="3">
    <source>
        <dbReference type="ARBA" id="ARBA00012196"/>
    </source>
</evidence>
<dbReference type="GO" id="GO:0046922">
    <property type="term" value="F:peptide-O-fucosyltransferase activity"/>
    <property type="evidence" value="ECO:0007669"/>
    <property type="project" value="UniProtKB-EC"/>
</dbReference>
<evidence type="ECO:0000256" key="9">
    <source>
        <dbReference type="ARBA" id="ARBA00026232"/>
    </source>
</evidence>
<comment type="catalytic activity">
    <reaction evidence="11">
        <text>L-threonyl-[protein] + GDP-beta-L-fucose = 3-O-(alpha-L-fucosyl)-L-threonyl-[protein] + GDP + H(+)</text>
        <dbReference type="Rhea" id="RHEA:70491"/>
        <dbReference type="Rhea" id="RHEA-COMP:11060"/>
        <dbReference type="Rhea" id="RHEA-COMP:17915"/>
        <dbReference type="ChEBI" id="CHEBI:15378"/>
        <dbReference type="ChEBI" id="CHEBI:30013"/>
        <dbReference type="ChEBI" id="CHEBI:57273"/>
        <dbReference type="ChEBI" id="CHEBI:58189"/>
        <dbReference type="ChEBI" id="CHEBI:189631"/>
        <dbReference type="EC" id="2.4.1.221"/>
    </reaction>
    <physiologicalReaction direction="left-to-right" evidence="11">
        <dbReference type="Rhea" id="RHEA:70492"/>
    </physiologicalReaction>
</comment>
<dbReference type="EMBL" id="UYRS01018431">
    <property type="protein sequence ID" value="VDK35408.1"/>
    <property type="molecule type" value="Genomic_DNA"/>
</dbReference>
<feature type="chain" id="PRO_5043132613" description="GDP-fucose protein O-fucosyltransferase 2" evidence="13">
    <location>
        <begin position="23"/>
        <end position="515"/>
    </location>
</feature>
<organism evidence="16">
    <name type="scientific">Taenia asiatica</name>
    <name type="common">Asian tapeworm</name>
    <dbReference type="NCBI Taxonomy" id="60517"/>
    <lineage>
        <taxon>Eukaryota</taxon>
        <taxon>Metazoa</taxon>
        <taxon>Spiralia</taxon>
        <taxon>Lophotrochozoa</taxon>
        <taxon>Platyhelminthes</taxon>
        <taxon>Cestoda</taxon>
        <taxon>Eucestoda</taxon>
        <taxon>Cyclophyllidea</taxon>
        <taxon>Taeniidae</taxon>
        <taxon>Taenia</taxon>
    </lineage>
</organism>
<feature type="signal peptide" evidence="13">
    <location>
        <begin position="1"/>
        <end position="22"/>
    </location>
</feature>
<keyword evidence="5" id="KW-0256">Endoplasmic reticulum</keyword>
<gene>
    <name evidence="14" type="ORF">TASK_LOCUS5653</name>
</gene>
<dbReference type="Pfam" id="PF10250">
    <property type="entry name" value="O-FucT"/>
    <property type="match status" value="1"/>
</dbReference>
<comment type="similarity">
    <text evidence="8">Belongs to the glycosyltransferase 68 family.</text>
</comment>
<evidence type="ECO:0000256" key="10">
    <source>
        <dbReference type="ARBA" id="ARBA00033083"/>
    </source>
</evidence>